<dbReference type="RefSeq" id="WP_266050503.1">
    <property type="nucleotide sequence ID" value="NZ_JAPFQO010000001.1"/>
</dbReference>
<dbReference type="Proteomes" id="UP001207228">
    <property type="component" value="Unassembled WGS sequence"/>
</dbReference>
<accession>A0ABT3RAA3</accession>
<organism evidence="1 2">
    <name type="scientific">Pontibacter anaerobius</name>
    <dbReference type="NCBI Taxonomy" id="2993940"/>
    <lineage>
        <taxon>Bacteria</taxon>
        <taxon>Pseudomonadati</taxon>
        <taxon>Bacteroidota</taxon>
        <taxon>Cytophagia</taxon>
        <taxon>Cytophagales</taxon>
        <taxon>Hymenobacteraceae</taxon>
        <taxon>Pontibacter</taxon>
    </lineage>
</organism>
<keyword evidence="2" id="KW-1185">Reference proteome</keyword>
<sequence length="133" mass="14363">MSGFRIGRVSTSIPSEVTASVEGSNIAVSGVLTPAASMEQPRQRELFFSKDPNVSKDNFMLAWATMNSVSGTFKELFDIEDLKDRGFASGDRVYIVVHGNTVKADTYNDPETGKIVFPALSPTPSNVTSVVMP</sequence>
<evidence type="ECO:0000313" key="2">
    <source>
        <dbReference type="Proteomes" id="UP001207228"/>
    </source>
</evidence>
<reference evidence="1 2" key="1">
    <citation type="submission" date="2022-11" db="EMBL/GenBank/DDBJ databases">
        <title>The characterization of three novel Bacteroidetes species and genomic analysis of their roles in tidal elemental geochemical cycles.</title>
        <authorList>
            <person name="Ma K.-J."/>
        </authorList>
    </citation>
    <scope>NUCLEOTIDE SEQUENCE [LARGE SCALE GENOMIC DNA]</scope>
    <source>
        <strain evidence="1 2">M82</strain>
    </source>
</reference>
<dbReference type="EMBL" id="JAPFQO010000001">
    <property type="protein sequence ID" value="MCX2738432.1"/>
    <property type="molecule type" value="Genomic_DNA"/>
</dbReference>
<gene>
    <name evidence="1" type="ORF">OO017_00600</name>
</gene>
<evidence type="ECO:0000313" key="1">
    <source>
        <dbReference type="EMBL" id="MCX2738432.1"/>
    </source>
</evidence>
<name>A0ABT3RAA3_9BACT</name>
<protein>
    <submittedName>
        <fullName evidence="1">Uncharacterized protein</fullName>
    </submittedName>
</protein>
<comment type="caution">
    <text evidence="1">The sequence shown here is derived from an EMBL/GenBank/DDBJ whole genome shotgun (WGS) entry which is preliminary data.</text>
</comment>
<proteinExistence type="predicted"/>